<organism evidence="1 2">
    <name type="scientific">Pyxidicoccus parkwayensis</name>
    <dbReference type="NCBI Taxonomy" id="2813578"/>
    <lineage>
        <taxon>Bacteria</taxon>
        <taxon>Pseudomonadati</taxon>
        <taxon>Myxococcota</taxon>
        <taxon>Myxococcia</taxon>
        <taxon>Myxococcales</taxon>
        <taxon>Cystobacterineae</taxon>
        <taxon>Myxococcaceae</taxon>
        <taxon>Pyxidicoccus</taxon>
    </lineage>
</organism>
<dbReference type="RefSeq" id="WP_206726418.1">
    <property type="nucleotide sequence ID" value="NZ_CP071090.1"/>
</dbReference>
<dbReference type="Proteomes" id="UP000662747">
    <property type="component" value="Chromosome"/>
</dbReference>
<accession>A0ABX7P319</accession>
<reference evidence="1 2" key="1">
    <citation type="submission" date="2021-02" db="EMBL/GenBank/DDBJ databases">
        <title>De Novo genome assembly of isolated myxobacteria.</title>
        <authorList>
            <person name="Stevens D.C."/>
        </authorList>
    </citation>
    <scope>NUCLEOTIDE SEQUENCE [LARGE SCALE GENOMIC DNA]</scope>
    <source>
        <strain evidence="2">SCPEA02</strain>
    </source>
</reference>
<protein>
    <submittedName>
        <fullName evidence="1">Uncharacterized protein</fullName>
    </submittedName>
</protein>
<name>A0ABX7P319_9BACT</name>
<evidence type="ECO:0000313" key="2">
    <source>
        <dbReference type="Proteomes" id="UP000662747"/>
    </source>
</evidence>
<proteinExistence type="predicted"/>
<dbReference type="EMBL" id="CP071090">
    <property type="protein sequence ID" value="QSQ24857.1"/>
    <property type="molecule type" value="Genomic_DNA"/>
</dbReference>
<evidence type="ECO:0000313" key="1">
    <source>
        <dbReference type="EMBL" id="QSQ24857.1"/>
    </source>
</evidence>
<gene>
    <name evidence="1" type="ORF">JY651_07925</name>
</gene>
<keyword evidence="2" id="KW-1185">Reference proteome</keyword>
<sequence>MHPLRTQIGHLYKTDHQALAPAQQAEGNRNGAAFDVSKYGSGTLVVNMGAVAGTPSATSISYALQTSPDGTNGWAPLKNVDGADVVLTFTAGGTCKELDFDLQYVNQEHHHLRVVETVDFTGGTTPSVVTGATLTFGGSNRLPL</sequence>